<gene>
    <name evidence="14" type="ORF">QWY20_09240</name>
</gene>
<evidence type="ECO:0000259" key="13">
    <source>
        <dbReference type="PROSITE" id="PS50894"/>
    </source>
</evidence>
<evidence type="ECO:0000256" key="5">
    <source>
        <dbReference type="ARBA" id="ARBA00022741"/>
    </source>
</evidence>
<dbReference type="SMART" id="SM00448">
    <property type="entry name" value="REC"/>
    <property type="match status" value="1"/>
</dbReference>
<feature type="modified residue" description="Phosphohistidine" evidence="10">
    <location>
        <position position="158"/>
    </location>
</feature>
<dbReference type="Proteomes" id="UP001336314">
    <property type="component" value="Unassembled WGS sequence"/>
</dbReference>
<evidence type="ECO:0000256" key="6">
    <source>
        <dbReference type="ARBA" id="ARBA00022840"/>
    </source>
</evidence>
<keyword evidence="9" id="KW-0472">Membrane</keyword>
<comment type="subcellular location">
    <subcellularLocation>
        <location evidence="1">Cell membrane</location>
        <topology evidence="1">Multi-pass membrane protein</topology>
    </subcellularLocation>
</comment>
<evidence type="ECO:0000313" key="15">
    <source>
        <dbReference type="Proteomes" id="UP001336314"/>
    </source>
</evidence>
<dbReference type="CDD" id="cd17546">
    <property type="entry name" value="REC_hyHK_CKI1_RcsC-like"/>
    <property type="match status" value="1"/>
</dbReference>
<evidence type="ECO:0000256" key="4">
    <source>
        <dbReference type="ARBA" id="ARBA00022692"/>
    </source>
</evidence>
<keyword evidence="2" id="KW-1003">Cell membrane</keyword>
<reference evidence="14 15" key="1">
    <citation type="submission" date="2023-07" db="EMBL/GenBank/DDBJ databases">
        <title>Alkalimonas sp., MEB108 novel, alkaliphilic bacterium isolated from Lonar Lake, India.</title>
        <authorList>
            <person name="Joshi A."/>
            <person name="Thite S."/>
        </authorList>
    </citation>
    <scope>NUCLEOTIDE SEQUENCE [LARGE SCALE GENOMIC DNA]</scope>
    <source>
        <strain evidence="14 15">MEB108</strain>
    </source>
</reference>
<protein>
    <submittedName>
        <fullName evidence="14">Response regulator</fullName>
    </submittedName>
</protein>
<keyword evidence="6" id="KW-0067">ATP-binding</keyword>
<evidence type="ECO:0000256" key="1">
    <source>
        <dbReference type="ARBA" id="ARBA00004651"/>
    </source>
</evidence>
<dbReference type="PANTHER" id="PTHR45339">
    <property type="entry name" value="HYBRID SIGNAL TRANSDUCTION HISTIDINE KINASE J"/>
    <property type="match status" value="1"/>
</dbReference>
<evidence type="ECO:0000256" key="3">
    <source>
        <dbReference type="ARBA" id="ARBA00022553"/>
    </source>
</evidence>
<evidence type="ECO:0000256" key="11">
    <source>
        <dbReference type="PROSITE-ProRule" id="PRU00169"/>
    </source>
</evidence>
<evidence type="ECO:0000313" key="14">
    <source>
        <dbReference type="EMBL" id="MEE2001635.1"/>
    </source>
</evidence>
<dbReference type="EMBL" id="JAUHLI010000008">
    <property type="protein sequence ID" value="MEE2001635.1"/>
    <property type="molecule type" value="Genomic_DNA"/>
</dbReference>
<dbReference type="PANTHER" id="PTHR45339:SF1">
    <property type="entry name" value="HYBRID SIGNAL TRANSDUCTION HISTIDINE KINASE J"/>
    <property type="match status" value="1"/>
</dbReference>
<organism evidence="14 15">
    <name type="scientific">Alkalimonas cellulosilytica</name>
    <dbReference type="NCBI Taxonomy" id="3058395"/>
    <lineage>
        <taxon>Bacteria</taxon>
        <taxon>Pseudomonadati</taxon>
        <taxon>Pseudomonadota</taxon>
        <taxon>Gammaproteobacteria</taxon>
        <taxon>Alkalimonas</taxon>
    </lineage>
</organism>
<keyword evidence="8" id="KW-0902">Two-component regulatory system</keyword>
<keyword evidence="5" id="KW-0547">Nucleotide-binding</keyword>
<dbReference type="PROSITE" id="PS50894">
    <property type="entry name" value="HPT"/>
    <property type="match status" value="1"/>
</dbReference>
<evidence type="ECO:0000256" key="10">
    <source>
        <dbReference type="PROSITE-ProRule" id="PRU00110"/>
    </source>
</evidence>
<evidence type="ECO:0000256" key="8">
    <source>
        <dbReference type="ARBA" id="ARBA00023012"/>
    </source>
</evidence>
<proteinExistence type="predicted"/>
<dbReference type="SUPFAM" id="SSF52172">
    <property type="entry name" value="CheY-like"/>
    <property type="match status" value="1"/>
</dbReference>
<evidence type="ECO:0000259" key="12">
    <source>
        <dbReference type="PROSITE" id="PS50110"/>
    </source>
</evidence>
<evidence type="ECO:0000256" key="9">
    <source>
        <dbReference type="ARBA" id="ARBA00023136"/>
    </source>
</evidence>
<dbReference type="Pfam" id="PF00072">
    <property type="entry name" value="Response_reg"/>
    <property type="match status" value="1"/>
</dbReference>
<dbReference type="Gene3D" id="1.20.120.160">
    <property type="entry name" value="HPT domain"/>
    <property type="match status" value="1"/>
</dbReference>
<keyword evidence="15" id="KW-1185">Reference proteome</keyword>
<dbReference type="InterPro" id="IPR011006">
    <property type="entry name" value="CheY-like_superfamily"/>
</dbReference>
<name>A0ABU7J5T0_9GAMM</name>
<dbReference type="RefSeq" id="WP_330128732.1">
    <property type="nucleotide sequence ID" value="NZ_JAUHLI010000008.1"/>
</dbReference>
<accession>A0ABU7J5T0</accession>
<dbReference type="Gene3D" id="3.40.50.2300">
    <property type="match status" value="1"/>
</dbReference>
<dbReference type="InterPro" id="IPR008207">
    <property type="entry name" value="Sig_transdc_His_kin_Hpt_dom"/>
</dbReference>
<feature type="domain" description="HPt" evidence="13">
    <location>
        <begin position="119"/>
        <end position="209"/>
    </location>
</feature>
<dbReference type="InterPro" id="IPR001789">
    <property type="entry name" value="Sig_transdc_resp-reg_receiver"/>
</dbReference>
<dbReference type="InterPro" id="IPR036641">
    <property type="entry name" value="HPT_dom_sf"/>
</dbReference>
<feature type="domain" description="Response regulatory" evidence="12">
    <location>
        <begin position="6"/>
        <end position="113"/>
    </location>
</feature>
<evidence type="ECO:0000256" key="2">
    <source>
        <dbReference type="ARBA" id="ARBA00022475"/>
    </source>
</evidence>
<dbReference type="PROSITE" id="PS50110">
    <property type="entry name" value="RESPONSE_REGULATORY"/>
    <property type="match status" value="1"/>
</dbReference>
<evidence type="ECO:0000256" key="7">
    <source>
        <dbReference type="ARBA" id="ARBA00022989"/>
    </source>
</evidence>
<comment type="caution">
    <text evidence="14">The sequence shown here is derived from an EMBL/GenBank/DDBJ whole genome shotgun (WGS) entry which is preliminary data.</text>
</comment>
<dbReference type="Pfam" id="PF01627">
    <property type="entry name" value="Hpt"/>
    <property type="match status" value="1"/>
</dbReference>
<keyword evidence="4" id="KW-0812">Transmembrane</keyword>
<keyword evidence="3 11" id="KW-0597">Phosphoprotein</keyword>
<keyword evidence="7" id="KW-1133">Transmembrane helix</keyword>
<sequence length="209" mass="23414">MIKTIRLILAEDDEFLQQLLQMQCEALGAEVTSVSNGEEAISLALTYEYDVLLMDIQMPVCDGIQAMTLLRQLGYERPIYAMSADHITADGFTGVLTKPLQEADLQKLLQHQPPKAPVALVIAPELMQQFLQSLPLLLQEFARCYQQQNRAELQRLSHKLAGSAGSFGYPAISEQAKQLQLALLQQEPEAVIEERLARLQQQLQEVMHG</sequence>
<feature type="modified residue" description="4-aspartylphosphate" evidence="11">
    <location>
        <position position="55"/>
    </location>
</feature>
<dbReference type="SUPFAM" id="SSF47226">
    <property type="entry name" value="Histidine-containing phosphotransfer domain, HPT domain"/>
    <property type="match status" value="1"/>
</dbReference>